<evidence type="ECO:0000313" key="4">
    <source>
        <dbReference type="Proteomes" id="UP000643610"/>
    </source>
</evidence>
<keyword evidence="2" id="KW-0812">Transmembrane</keyword>
<keyword evidence="2" id="KW-1133">Transmembrane helix</keyword>
<sequence>MHQDSFQLPFKRHFAKLSTWLFVLATILLHIMLLESASWKVLSPSQSPEFTPTVTVHLRPDAEIVEPAQSEPPSEKPIVHSKRKPTITTKSGADTLAKQVENSPELIEKEPEIQEASHSSVVEMPVTPEDLAIPSDAAATPTFSLSFPKSAELQMEVSHTKVNASPTTGVGVLLWERFNEKYKISIEVGMNLLITTLNLLTITSEGYTDIYGLMPVLSQDIRKTRAATAIHFNHQDKTISFSSSNKKVGMENGAQDAASILMQLAAIGAADASQLAAGKEFSIQVAEGRDATPFLFRVIGEEEIDSKLDTDTGKLMTVHITRPPKPGFYNSQLDIWLAPTLGWYPVQIRNTESNGTVTNQVVTMIKQKFSNEN</sequence>
<name>A0ABR6XRL6_9BURK</name>
<evidence type="ECO:0000313" key="3">
    <source>
        <dbReference type="EMBL" id="MBC3832139.1"/>
    </source>
</evidence>
<evidence type="ECO:0000256" key="2">
    <source>
        <dbReference type="SAM" id="Phobius"/>
    </source>
</evidence>
<keyword evidence="4" id="KW-1185">Reference proteome</keyword>
<dbReference type="Pfam" id="PF11306">
    <property type="entry name" value="DUF3108"/>
    <property type="match status" value="1"/>
</dbReference>
<comment type="caution">
    <text evidence="3">The sequence shown here is derived from an EMBL/GenBank/DDBJ whole genome shotgun (WGS) entry which is preliminary data.</text>
</comment>
<accession>A0ABR6XRL6</accession>
<evidence type="ECO:0000256" key="1">
    <source>
        <dbReference type="SAM" id="MobiDB-lite"/>
    </source>
</evidence>
<dbReference type="Proteomes" id="UP000643610">
    <property type="component" value="Unassembled WGS sequence"/>
</dbReference>
<keyword evidence="2" id="KW-0472">Membrane</keyword>
<dbReference type="EMBL" id="JACOFU010000004">
    <property type="protein sequence ID" value="MBC3832139.1"/>
    <property type="molecule type" value="Genomic_DNA"/>
</dbReference>
<protein>
    <submittedName>
        <fullName evidence="3">DUF3108 domain-containing protein</fullName>
    </submittedName>
</protein>
<reference evidence="3 4" key="1">
    <citation type="submission" date="2020-08" db="EMBL/GenBank/DDBJ databases">
        <title>Novel species isolated from subtropical streams in China.</title>
        <authorList>
            <person name="Lu H."/>
        </authorList>
    </citation>
    <scope>NUCLEOTIDE SEQUENCE [LARGE SCALE GENOMIC DNA]</scope>
    <source>
        <strain evidence="3 4">KCTC 52442</strain>
    </source>
</reference>
<feature type="region of interest" description="Disordered" evidence="1">
    <location>
        <begin position="67"/>
        <end position="87"/>
    </location>
</feature>
<feature type="transmembrane region" description="Helical" evidence="2">
    <location>
        <begin position="20"/>
        <end position="39"/>
    </location>
</feature>
<proteinExistence type="predicted"/>
<dbReference type="InterPro" id="IPR021457">
    <property type="entry name" value="DUF3108"/>
</dbReference>
<organism evidence="3 4">
    <name type="scientific">Undibacterium amnicola</name>
    <dbReference type="NCBI Taxonomy" id="1834038"/>
    <lineage>
        <taxon>Bacteria</taxon>
        <taxon>Pseudomonadati</taxon>
        <taxon>Pseudomonadota</taxon>
        <taxon>Betaproteobacteria</taxon>
        <taxon>Burkholderiales</taxon>
        <taxon>Oxalobacteraceae</taxon>
        <taxon>Undibacterium</taxon>
    </lineage>
</organism>
<gene>
    <name evidence="3" type="ORF">H8K33_11505</name>
</gene>